<feature type="compositionally biased region" description="Low complexity" evidence="1">
    <location>
        <begin position="113"/>
        <end position="122"/>
    </location>
</feature>
<dbReference type="RefSeq" id="WP_105868520.1">
    <property type="nucleotide sequence ID" value="NZ_PVLV01000121.1"/>
</dbReference>
<proteinExistence type="predicted"/>
<name>A0A2S9PYA9_9ACTN</name>
<reference evidence="2 3" key="1">
    <citation type="submission" date="2018-03" db="EMBL/GenBank/DDBJ databases">
        <title>Novel Streptomyces sp. from soil.</title>
        <authorList>
            <person name="Tan G.Y.A."/>
            <person name="Lee Z.Y."/>
        </authorList>
    </citation>
    <scope>NUCLEOTIDE SEQUENCE [LARGE SCALE GENOMIC DNA]</scope>
    <source>
        <strain evidence="2 3">ST5x</strain>
    </source>
</reference>
<evidence type="ECO:0000313" key="3">
    <source>
        <dbReference type="Proteomes" id="UP000239322"/>
    </source>
</evidence>
<protein>
    <submittedName>
        <fullName evidence="2">Uncharacterized protein</fullName>
    </submittedName>
</protein>
<comment type="caution">
    <text evidence="2">The sequence shown here is derived from an EMBL/GenBank/DDBJ whole genome shotgun (WGS) entry which is preliminary data.</text>
</comment>
<dbReference type="EMBL" id="PVLV01000121">
    <property type="protein sequence ID" value="PRH79404.1"/>
    <property type="molecule type" value="Genomic_DNA"/>
</dbReference>
<evidence type="ECO:0000256" key="1">
    <source>
        <dbReference type="SAM" id="MobiDB-lite"/>
    </source>
</evidence>
<dbReference type="AlphaFoldDB" id="A0A2S9PYA9"/>
<organism evidence="2 3">
    <name type="scientific">Streptomyces solincola</name>
    <dbReference type="NCBI Taxonomy" id="2100817"/>
    <lineage>
        <taxon>Bacteria</taxon>
        <taxon>Bacillati</taxon>
        <taxon>Actinomycetota</taxon>
        <taxon>Actinomycetes</taxon>
        <taxon>Kitasatosporales</taxon>
        <taxon>Streptomycetaceae</taxon>
        <taxon>Streptomyces</taxon>
    </lineage>
</organism>
<feature type="region of interest" description="Disordered" evidence="1">
    <location>
        <begin position="48"/>
        <end position="133"/>
    </location>
</feature>
<keyword evidence="3" id="KW-1185">Reference proteome</keyword>
<gene>
    <name evidence="2" type="ORF">C6N75_09990</name>
</gene>
<feature type="compositionally biased region" description="Acidic residues" evidence="1">
    <location>
        <begin position="64"/>
        <end position="92"/>
    </location>
</feature>
<accession>A0A2S9PYA9</accession>
<dbReference type="Proteomes" id="UP000239322">
    <property type="component" value="Unassembled WGS sequence"/>
</dbReference>
<sequence>MHKPAIQPPRPEKPEPGVHAYKVVGPHAVDGVQPGDTVELELTEEQEQIMVDAGHLEPVLPDYPDGEPQPEESGPEAEAAEDQADPDADAPDPDTRGPEAPEPDPQDEPAPGDPAAGDGAADVINGDGAGSDK</sequence>
<evidence type="ECO:0000313" key="2">
    <source>
        <dbReference type="EMBL" id="PRH79404.1"/>
    </source>
</evidence>